<dbReference type="PANTHER" id="PTHR47941">
    <property type="entry name" value="PENTATRICOPEPTIDE REPEAT-CONTAINING PROTEIN 3, MITOCHONDRIAL"/>
    <property type="match status" value="1"/>
</dbReference>
<keyword evidence="6" id="KW-1185">Reference proteome</keyword>
<organism evidence="5 6">
    <name type="scientific">Amborella trichopoda</name>
    <dbReference type="NCBI Taxonomy" id="13333"/>
    <lineage>
        <taxon>Eukaryota</taxon>
        <taxon>Viridiplantae</taxon>
        <taxon>Streptophyta</taxon>
        <taxon>Embryophyta</taxon>
        <taxon>Tracheophyta</taxon>
        <taxon>Spermatophyta</taxon>
        <taxon>Magnoliopsida</taxon>
        <taxon>Amborellales</taxon>
        <taxon>Amborellaceae</taxon>
        <taxon>Amborella</taxon>
    </lineage>
</organism>
<name>W1PUP7_AMBTC</name>
<keyword evidence="2" id="KW-0677">Repeat</keyword>
<evidence type="ECO:0000313" key="5">
    <source>
        <dbReference type="EMBL" id="ERN11431.1"/>
    </source>
</evidence>
<sequence length="342" mass="38197">MRSRNFNRLLISAHEFLLPPEATFSFLWQRVIPFPHSSLSTPLPSSPHSLSSHTNFSTLSRAPSPLSLSSPSPPSPHSPSNYTNLSTIPNRPLRGNPIENSEEAINKFELDDNGNMVRTRARGEEAINKDLPLAETPKLEELKQEQTQDSEEIFKKMKETGMIPNAVAMLDGLCKDGLVQEAMKLFGTMREKGTIPEIVIYTAVVDAFCKSGKFEDAIRVFRKMQKNGITPNAYSYTMIIQGLCKGGLLEDGAKICLEMVESGWSPNVQTFVMLVDGFCKENMIEDVEKLIAGLREKGYATDERVVREYLDKKGSFSRKVWESHKCAAYFILAQGRKTAAIA</sequence>
<feature type="repeat" description="PPR" evidence="3">
    <location>
        <begin position="197"/>
        <end position="231"/>
    </location>
</feature>
<feature type="region of interest" description="Disordered" evidence="4">
    <location>
        <begin position="39"/>
        <end position="98"/>
    </location>
</feature>
<comment type="similarity">
    <text evidence="1">Belongs to the PPR family. P subfamily.</text>
</comment>
<dbReference type="OMA" id="KENMIED"/>
<dbReference type="Gramene" id="ERN11431">
    <property type="protein sequence ID" value="ERN11431"/>
    <property type="gene ID" value="AMTR_s00022p00050920"/>
</dbReference>
<feature type="repeat" description="PPR" evidence="3">
    <location>
        <begin position="267"/>
        <end position="301"/>
    </location>
</feature>
<dbReference type="InterPro" id="IPR011990">
    <property type="entry name" value="TPR-like_helical_dom_sf"/>
</dbReference>
<dbReference type="Gene3D" id="1.25.40.10">
    <property type="entry name" value="Tetratricopeptide repeat domain"/>
    <property type="match status" value="1"/>
</dbReference>
<proteinExistence type="inferred from homology"/>
<dbReference type="Proteomes" id="UP000017836">
    <property type="component" value="Unassembled WGS sequence"/>
</dbReference>
<evidence type="ECO:0000256" key="4">
    <source>
        <dbReference type="SAM" id="MobiDB-lite"/>
    </source>
</evidence>
<dbReference type="EMBL" id="KI392687">
    <property type="protein sequence ID" value="ERN11431.1"/>
    <property type="molecule type" value="Genomic_DNA"/>
</dbReference>
<dbReference type="Pfam" id="PF01535">
    <property type="entry name" value="PPR"/>
    <property type="match status" value="2"/>
</dbReference>
<evidence type="ECO:0000313" key="6">
    <source>
        <dbReference type="Proteomes" id="UP000017836"/>
    </source>
</evidence>
<accession>W1PUP7</accession>
<dbReference type="PROSITE" id="PS51375">
    <property type="entry name" value="PPR"/>
    <property type="match status" value="4"/>
</dbReference>
<dbReference type="Pfam" id="PF13041">
    <property type="entry name" value="PPR_2"/>
    <property type="match status" value="1"/>
</dbReference>
<dbReference type="AlphaFoldDB" id="W1PUP7"/>
<dbReference type="HOGENOM" id="CLU_058924_1_0_1"/>
<dbReference type="eggNOG" id="KOG4197">
    <property type="taxonomic scope" value="Eukaryota"/>
</dbReference>
<gene>
    <name evidence="5" type="ORF">AMTR_s00022p00050920</name>
</gene>
<feature type="repeat" description="PPR" evidence="3">
    <location>
        <begin position="232"/>
        <end position="266"/>
    </location>
</feature>
<evidence type="ECO:0000256" key="3">
    <source>
        <dbReference type="PROSITE-ProRule" id="PRU00708"/>
    </source>
</evidence>
<feature type="repeat" description="PPR" evidence="3">
    <location>
        <begin position="162"/>
        <end position="196"/>
    </location>
</feature>
<evidence type="ECO:0000256" key="1">
    <source>
        <dbReference type="ARBA" id="ARBA00007626"/>
    </source>
</evidence>
<dbReference type="InterPro" id="IPR002885">
    <property type="entry name" value="PPR_rpt"/>
</dbReference>
<evidence type="ECO:0000256" key="2">
    <source>
        <dbReference type="ARBA" id="ARBA00022737"/>
    </source>
</evidence>
<reference evidence="6" key="1">
    <citation type="journal article" date="2013" name="Science">
        <title>The Amborella genome and the evolution of flowering plants.</title>
        <authorList>
            <consortium name="Amborella Genome Project"/>
        </authorList>
    </citation>
    <scope>NUCLEOTIDE SEQUENCE [LARGE SCALE GENOMIC DNA]</scope>
</reference>
<dbReference type="NCBIfam" id="TIGR00756">
    <property type="entry name" value="PPR"/>
    <property type="match status" value="4"/>
</dbReference>
<evidence type="ECO:0008006" key="7">
    <source>
        <dbReference type="Google" id="ProtNLM"/>
    </source>
</evidence>
<protein>
    <recommendedName>
        <fullName evidence="7">Pentacotripeptide-repeat region of PRORP domain-containing protein</fullName>
    </recommendedName>
</protein>
<feature type="compositionally biased region" description="Low complexity" evidence="4">
    <location>
        <begin position="39"/>
        <end position="70"/>
    </location>
</feature>